<feature type="domain" description="ABC transmembrane type-1" evidence="8">
    <location>
        <begin position="74"/>
        <end position="277"/>
    </location>
</feature>
<gene>
    <name evidence="9" type="ORF">ACFQ2I_09935</name>
</gene>
<evidence type="ECO:0000256" key="1">
    <source>
        <dbReference type="ARBA" id="ARBA00004651"/>
    </source>
</evidence>
<comment type="similarity">
    <text evidence="7">Belongs to the binding-protein-dependent transport system permease family.</text>
</comment>
<evidence type="ECO:0000259" key="8">
    <source>
        <dbReference type="PROSITE" id="PS50928"/>
    </source>
</evidence>
<reference evidence="10" key="1">
    <citation type="journal article" date="2019" name="Int. J. Syst. Evol. Microbiol.">
        <title>The Global Catalogue of Microorganisms (GCM) 10K type strain sequencing project: providing services to taxonomists for standard genome sequencing and annotation.</title>
        <authorList>
            <consortium name="The Broad Institute Genomics Platform"/>
            <consortium name="The Broad Institute Genome Sequencing Center for Infectious Disease"/>
            <person name="Wu L."/>
            <person name="Ma J."/>
        </authorList>
    </citation>
    <scope>NUCLEOTIDE SEQUENCE [LARGE SCALE GENOMIC DNA]</scope>
    <source>
        <strain evidence="10">CCUG 59129</strain>
    </source>
</reference>
<evidence type="ECO:0000256" key="7">
    <source>
        <dbReference type="RuleBase" id="RU363032"/>
    </source>
</evidence>
<proteinExistence type="inferred from homology"/>
<comment type="subcellular location">
    <subcellularLocation>
        <location evidence="1 7">Cell membrane</location>
        <topology evidence="1 7">Multi-pass membrane protein</topology>
    </subcellularLocation>
</comment>
<dbReference type="Pfam" id="PF00528">
    <property type="entry name" value="BPD_transp_1"/>
    <property type="match status" value="1"/>
</dbReference>
<evidence type="ECO:0000256" key="3">
    <source>
        <dbReference type="ARBA" id="ARBA00022475"/>
    </source>
</evidence>
<keyword evidence="4 7" id="KW-0812">Transmembrane</keyword>
<accession>A0ABW3HQB0</accession>
<feature type="transmembrane region" description="Helical" evidence="7">
    <location>
        <begin position="181"/>
        <end position="203"/>
    </location>
</feature>
<comment type="caution">
    <text evidence="9">The sequence shown here is derived from an EMBL/GenBank/DDBJ whole genome shotgun (WGS) entry which is preliminary data.</text>
</comment>
<name>A0ABW3HQB0_9BACL</name>
<dbReference type="InterPro" id="IPR000515">
    <property type="entry name" value="MetI-like"/>
</dbReference>
<feature type="transmembrane region" description="Helical" evidence="7">
    <location>
        <begin position="12"/>
        <end position="35"/>
    </location>
</feature>
<evidence type="ECO:0000313" key="9">
    <source>
        <dbReference type="EMBL" id="MFD0959710.1"/>
    </source>
</evidence>
<evidence type="ECO:0000256" key="6">
    <source>
        <dbReference type="ARBA" id="ARBA00023136"/>
    </source>
</evidence>
<dbReference type="Proteomes" id="UP001596989">
    <property type="component" value="Unassembled WGS sequence"/>
</dbReference>
<keyword evidence="6 7" id="KW-0472">Membrane</keyword>
<feature type="transmembrane region" description="Helical" evidence="7">
    <location>
        <begin position="140"/>
        <end position="160"/>
    </location>
</feature>
<feature type="transmembrane region" description="Helical" evidence="7">
    <location>
        <begin position="108"/>
        <end position="128"/>
    </location>
</feature>
<keyword evidence="5 7" id="KW-1133">Transmembrane helix</keyword>
<dbReference type="RefSeq" id="WP_377563943.1">
    <property type="nucleotide sequence ID" value="NZ_JBHTJZ010000011.1"/>
</dbReference>
<dbReference type="EMBL" id="JBHTJZ010000011">
    <property type="protein sequence ID" value="MFD0959710.1"/>
    <property type="molecule type" value="Genomic_DNA"/>
</dbReference>
<dbReference type="PANTHER" id="PTHR43744:SF9">
    <property type="entry name" value="POLYGALACTURONAN_RHAMNOGALACTURONAN TRANSPORT SYSTEM PERMEASE PROTEIN YTCP"/>
    <property type="match status" value="1"/>
</dbReference>
<evidence type="ECO:0000256" key="4">
    <source>
        <dbReference type="ARBA" id="ARBA00022692"/>
    </source>
</evidence>
<dbReference type="PROSITE" id="PS50928">
    <property type="entry name" value="ABC_TM1"/>
    <property type="match status" value="1"/>
</dbReference>
<dbReference type="Gene3D" id="1.10.3720.10">
    <property type="entry name" value="MetI-like"/>
    <property type="match status" value="1"/>
</dbReference>
<keyword evidence="2 7" id="KW-0813">Transport</keyword>
<protein>
    <submittedName>
        <fullName evidence="9">Carbohydrate ABC transporter permease</fullName>
    </submittedName>
</protein>
<evidence type="ECO:0000256" key="2">
    <source>
        <dbReference type="ARBA" id="ARBA00022448"/>
    </source>
</evidence>
<keyword evidence="3" id="KW-1003">Cell membrane</keyword>
<keyword evidence="10" id="KW-1185">Reference proteome</keyword>
<organism evidence="9 10">
    <name type="scientific">Paenibacillus chungangensis</name>
    <dbReference type="NCBI Taxonomy" id="696535"/>
    <lineage>
        <taxon>Bacteria</taxon>
        <taxon>Bacillati</taxon>
        <taxon>Bacillota</taxon>
        <taxon>Bacilli</taxon>
        <taxon>Bacillales</taxon>
        <taxon>Paenibacillaceae</taxon>
        <taxon>Paenibacillus</taxon>
    </lineage>
</organism>
<dbReference type="PANTHER" id="PTHR43744">
    <property type="entry name" value="ABC TRANSPORTER PERMEASE PROTEIN MG189-RELATED-RELATED"/>
    <property type="match status" value="1"/>
</dbReference>
<dbReference type="SUPFAM" id="SSF161098">
    <property type="entry name" value="MetI-like"/>
    <property type="match status" value="1"/>
</dbReference>
<evidence type="ECO:0000313" key="10">
    <source>
        <dbReference type="Proteomes" id="UP001596989"/>
    </source>
</evidence>
<dbReference type="InterPro" id="IPR035906">
    <property type="entry name" value="MetI-like_sf"/>
</dbReference>
<sequence length="292" mass="32465">MIKRTPLDRAVDWINIILLTIAAGFMLLPFVHIFAVSFSSLQDVLQKDFILWPTNWAIESYQAIFASNSFIRSILVTIYITVIGTAVSLFLTSTMAYGLTRNVIGQRVVLLLVIFTILFNAGMIPVYLIVKETGLMNTLWALIIPSAISSFNLIVIRQFFLSIPSELTEAALIDGASEMKTFWSIILPLSKPALATFGLFYAVGHWNKYFEGILYLNDAAKWPVQVVLRQIVIMNEATSTLGADVMLQFENQPPPATIQMAAILVATLPILLVYPFLQKHFAKGVMIGSVKG</sequence>
<feature type="transmembrane region" description="Helical" evidence="7">
    <location>
        <begin position="70"/>
        <end position="96"/>
    </location>
</feature>
<dbReference type="CDD" id="cd06261">
    <property type="entry name" value="TM_PBP2"/>
    <property type="match status" value="1"/>
</dbReference>
<evidence type="ECO:0000256" key="5">
    <source>
        <dbReference type="ARBA" id="ARBA00022989"/>
    </source>
</evidence>
<feature type="transmembrane region" description="Helical" evidence="7">
    <location>
        <begin position="256"/>
        <end position="277"/>
    </location>
</feature>